<protein>
    <submittedName>
        <fullName evidence="2">Dienelactone hydrolase</fullName>
    </submittedName>
</protein>
<reference evidence="2 3" key="1">
    <citation type="submission" date="2020-04" db="EMBL/GenBank/DDBJ databases">
        <authorList>
            <person name="Klaysubun C."/>
            <person name="Duangmal K."/>
            <person name="Lipun K."/>
        </authorList>
    </citation>
    <scope>NUCLEOTIDE SEQUENCE [LARGE SCALE GENOMIC DNA]</scope>
    <source>
        <strain evidence="2 3">JCM 11839</strain>
    </source>
</reference>
<accession>A0ABX1RC78</accession>
<proteinExistence type="predicted"/>
<dbReference type="InterPro" id="IPR029058">
    <property type="entry name" value="AB_hydrolase_fold"/>
</dbReference>
<keyword evidence="3" id="KW-1185">Reference proteome</keyword>
<feature type="domain" description="Dienelactone hydrolase" evidence="1">
    <location>
        <begin position="32"/>
        <end position="151"/>
    </location>
</feature>
<dbReference type="Proteomes" id="UP001296706">
    <property type="component" value="Unassembled WGS sequence"/>
</dbReference>
<dbReference type="GO" id="GO:0016787">
    <property type="term" value="F:hydrolase activity"/>
    <property type="evidence" value="ECO:0007669"/>
    <property type="project" value="UniProtKB-KW"/>
</dbReference>
<organism evidence="2 3">
    <name type="scientific">Pseudonocardia xinjiangensis</name>
    <dbReference type="NCBI Taxonomy" id="75289"/>
    <lineage>
        <taxon>Bacteria</taxon>
        <taxon>Bacillati</taxon>
        <taxon>Actinomycetota</taxon>
        <taxon>Actinomycetes</taxon>
        <taxon>Pseudonocardiales</taxon>
        <taxon>Pseudonocardiaceae</taxon>
        <taxon>Pseudonocardia</taxon>
    </lineage>
</organism>
<dbReference type="InterPro" id="IPR002925">
    <property type="entry name" value="Dienelactn_hydro"/>
</dbReference>
<dbReference type="SUPFAM" id="SSF53474">
    <property type="entry name" value="alpha/beta-Hydrolases"/>
    <property type="match status" value="1"/>
</dbReference>
<dbReference type="PANTHER" id="PTHR46623:SF6">
    <property type="entry name" value="ALPHA_BETA-HYDROLASES SUPERFAMILY PROTEIN"/>
    <property type="match status" value="1"/>
</dbReference>
<dbReference type="InterPro" id="IPR051049">
    <property type="entry name" value="Dienelactone_hydrolase-like"/>
</dbReference>
<sequence length="275" mass="28743">MSSKAPVSDLTGWNRTSFTGSAITHECYEKGTGPGVVLLPEVPGITPEVLALAEHLVGEGFTVVVPSLYGTPGRTETTGYALPVMARLCVAAEFRAFATNGRRPVADYVRALARDLAGRTPGAGVGVIGMCFSGGFALAAAVDDTVLASVLSQPSLPLPLGAARRADPGLSADELDRVAERTTTDGLCVLGLRFSGDRLAPPERFAGLRSRLGEAFEVIELDASPGNAAGFPSAAHSVLTREVRDTPGHPTLAARTRVTEFLRDRLAPARRPEAP</sequence>
<gene>
    <name evidence="2" type="ORF">HF577_08060</name>
</gene>
<keyword evidence="2" id="KW-0378">Hydrolase</keyword>
<comment type="caution">
    <text evidence="2">The sequence shown here is derived from an EMBL/GenBank/DDBJ whole genome shotgun (WGS) entry which is preliminary data.</text>
</comment>
<dbReference type="PANTHER" id="PTHR46623">
    <property type="entry name" value="CARBOXYMETHYLENEBUTENOLIDASE-RELATED"/>
    <property type="match status" value="1"/>
</dbReference>
<dbReference type="Gene3D" id="3.40.50.1820">
    <property type="entry name" value="alpha/beta hydrolase"/>
    <property type="match status" value="1"/>
</dbReference>
<dbReference type="Pfam" id="PF01738">
    <property type="entry name" value="DLH"/>
    <property type="match status" value="1"/>
</dbReference>
<dbReference type="EMBL" id="JAAXKY010000017">
    <property type="protein sequence ID" value="NMH77050.1"/>
    <property type="molecule type" value="Genomic_DNA"/>
</dbReference>
<name>A0ABX1RC78_9PSEU</name>
<evidence type="ECO:0000313" key="3">
    <source>
        <dbReference type="Proteomes" id="UP001296706"/>
    </source>
</evidence>
<evidence type="ECO:0000313" key="2">
    <source>
        <dbReference type="EMBL" id="NMH77050.1"/>
    </source>
</evidence>
<evidence type="ECO:0000259" key="1">
    <source>
        <dbReference type="Pfam" id="PF01738"/>
    </source>
</evidence>